<reference evidence="2 3" key="1">
    <citation type="submission" date="2022-10" db="EMBL/GenBank/DDBJ databases">
        <title>Defluviimonas sp. nov., isolated from ocean surface water.</title>
        <authorList>
            <person name="He W."/>
            <person name="Wang L."/>
            <person name="Zhang D.-F."/>
        </authorList>
    </citation>
    <scope>NUCLEOTIDE SEQUENCE [LARGE SCALE GENOMIC DNA]</scope>
    <source>
        <strain evidence="2 3">WL0002</strain>
    </source>
</reference>
<proteinExistence type="predicted"/>
<evidence type="ECO:0000313" key="2">
    <source>
        <dbReference type="EMBL" id="MCV2870381.1"/>
    </source>
</evidence>
<feature type="region of interest" description="Disordered" evidence="1">
    <location>
        <begin position="298"/>
        <end position="340"/>
    </location>
</feature>
<dbReference type="Proteomes" id="UP001652542">
    <property type="component" value="Unassembled WGS sequence"/>
</dbReference>
<dbReference type="EMBL" id="JAOWKY010000006">
    <property type="protein sequence ID" value="MCV2870381.1"/>
    <property type="molecule type" value="Genomic_DNA"/>
</dbReference>
<gene>
    <name evidence="2" type="ORF">OEW28_17340</name>
</gene>
<comment type="caution">
    <text evidence="2">The sequence shown here is derived from an EMBL/GenBank/DDBJ whole genome shotgun (WGS) entry which is preliminary data.</text>
</comment>
<keyword evidence="3" id="KW-1185">Reference proteome</keyword>
<accession>A0ABT2ZGZ5</accession>
<evidence type="ECO:0000256" key="1">
    <source>
        <dbReference type="SAM" id="MobiDB-lite"/>
    </source>
</evidence>
<protein>
    <submittedName>
        <fullName evidence="2">Uncharacterized protein</fullName>
    </submittedName>
</protein>
<feature type="compositionally biased region" description="Basic residues" evidence="1">
    <location>
        <begin position="305"/>
        <end position="323"/>
    </location>
</feature>
<dbReference type="RefSeq" id="WP_263736061.1">
    <property type="nucleotide sequence ID" value="NZ_JAOWKY010000006.1"/>
</dbReference>
<name>A0ABT2ZGZ5_9RHOB</name>
<sequence length="340" mass="38535">MPNLTPLQQRLDDVQKILTRIPRAYTGTEGRLMLTKWPAYRFTSPWAATAKFVIAYKTAYAKSVAVNCDRDYASILEVASRLKLEQNNAHLTQLWIARQHADELGVPYEFYLGFVFDFAMRRQRRAQPQPNQLRPTKAQETAWFVKFKEEWNLDRRSNEYNRMAPAPEYCIENDRNHPAQALFREQLMDHASNLDDPSFFLGKALKGTRQLSLEECTERFGTEMVERGVRSFGDAVRDGVAEVQGYPKISINQLLPSCFGIPGAAAEPGSACSCCPIQKGCARALQVVEDVVRSTTGTADPLAEHKKRLQRERTRRSRAKKSRLAATSAAAFPDPKVWSC</sequence>
<organism evidence="2 3">
    <name type="scientific">Albidovulum marisflavi</name>
    <dbReference type="NCBI Taxonomy" id="2984159"/>
    <lineage>
        <taxon>Bacteria</taxon>
        <taxon>Pseudomonadati</taxon>
        <taxon>Pseudomonadota</taxon>
        <taxon>Alphaproteobacteria</taxon>
        <taxon>Rhodobacterales</taxon>
        <taxon>Paracoccaceae</taxon>
        <taxon>Albidovulum</taxon>
    </lineage>
</organism>
<evidence type="ECO:0000313" key="3">
    <source>
        <dbReference type="Proteomes" id="UP001652542"/>
    </source>
</evidence>